<dbReference type="OrthoDB" id="851428at2759"/>
<keyword evidence="5" id="KW-1185">Reference proteome</keyword>
<sequence>MCKWFVDGLNEDIKLLVGILELKEFVVLVDRACKAEELSKQKRKVDLEARDSRKRSMNNSYQSSSKKPRDLYTRSNASIGYSNRDRRKQYSSPKAQATSVSSVGSVRNYRPECQRCGRRHPGECRMNDRACFRCGSQDHFIRDCPEVDEKDKFQNAKSSNTVNKGRSPRNTGNVIGCKGVTRDSAMRSEARAPARAYTICTREDVSSPKVITGTFSLYDTNVIALIDPGPTHCIYILSVESTECVIKVLNPLGKYVLVDKVSKNCPLMTRGYCFPANLMLLPFDEFDVILGWIGWLCMMPF</sequence>
<proteinExistence type="predicted"/>
<organism evidence="4 5">
    <name type="scientific">Gossypium australe</name>
    <dbReference type="NCBI Taxonomy" id="47621"/>
    <lineage>
        <taxon>Eukaryota</taxon>
        <taxon>Viridiplantae</taxon>
        <taxon>Streptophyta</taxon>
        <taxon>Embryophyta</taxon>
        <taxon>Tracheophyta</taxon>
        <taxon>Spermatophyta</taxon>
        <taxon>Magnoliopsida</taxon>
        <taxon>eudicotyledons</taxon>
        <taxon>Gunneridae</taxon>
        <taxon>Pentapetalae</taxon>
        <taxon>rosids</taxon>
        <taxon>malvids</taxon>
        <taxon>Malvales</taxon>
        <taxon>Malvaceae</taxon>
        <taxon>Malvoideae</taxon>
        <taxon>Gossypium</taxon>
    </lineage>
</organism>
<evidence type="ECO:0000256" key="2">
    <source>
        <dbReference type="SAM" id="MobiDB-lite"/>
    </source>
</evidence>
<accession>A0A5B6VL53</accession>
<dbReference type="PANTHER" id="PTHR15503">
    <property type="entry name" value="LDOC1 RELATED"/>
    <property type="match status" value="1"/>
</dbReference>
<comment type="caution">
    <text evidence="4">The sequence shown here is derived from an EMBL/GenBank/DDBJ whole genome shotgun (WGS) entry which is preliminary data.</text>
</comment>
<evidence type="ECO:0000256" key="1">
    <source>
        <dbReference type="PROSITE-ProRule" id="PRU00047"/>
    </source>
</evidence>
<keyword evidence="1" id="KW-0862">Zinc</keyword>
<dbReference type="InterPro" id="IPR032567">
    <property type="entry name" value="RTL1-rel"/>
</dbReference>
<dbReference type="GO" id="GO:0008270">
    <property type="term" value="F:zinc ion binding"/>
    <property type="evidence" value="ECO:0007669"/>
    <property type="project" value="UniProtKB-KW"/>
</dbReference>
<dbReference type="Proteomes" id="UP000325315">
    <property type="component" value="Unassembled WGS sequence"/>
</dbReference>
<feature type="region of interest" description="Disordered" evidence="2">
    <location>
        <begin position="44"/>
        <end position="104"/>
    </location>
</feature>
<dbReference type="PROSITE" id="PS50158">
    <property type="entry name" value="ZF_CCHC"/>
    <property type="match status" value="1"/>
</dbReference>
<keyword evidence="1" id="KW-0863">Zinc-finger</keyword>
<dbReference type="PANTHER" id="PTHR15503:SF45">
    <property type="entry name" value="RNA-DIRECTED DNA POLYMERASE HOMOLOG"/>
    <property type="match status" value="1"/>
</dbReference>
<dbReference type="GO" id="GO:0003676">
    <property type="term" value="F:nucleic acid binding"/>
    <property type="evidence" value="ECO:0007669"/>
    <property type="project" value="InterPro"/>
</dbReference>
<dbReference type="AlphaFoldDB" id="A0A5B6VL53"/>
<protein>
    <submittedName>
        <fullName evidence="4">Gag-Pol polyprotein</fullName>
    </submittedName>
</protein>
<name>A0A5B6VL53_9ROSI</name>
<evidence type="ECO:0000259" key="3">
    <source>
        <dbReference type="PROSITE" id="PS50158"/>
    </source>
</evidence>
<gene>
    <name evidence="4" type="ORF">EPI10_015722</name>
</gene>
<dbReference type="SMART" id="SM00343">
    <property type="entry name" value="ZnF_C2HC"/>
    <property type="match status" value="1"/>
</dbReference>
<dbReference type="InterPro" id="IPR001878">
    <property type="entry name" value="Znf_CCHC"/>
</dbReference>
<dbReference type="CDD" id="cd00303">
    <property type="entry name" value="retropepsin_like"/>
    <property type="match status" value="1"/>
</dbReference>
<feature type="domain" description="CCHC-type" evidence="3">
    <location>
        <begin position="131"/>
        <end position="146"/>
    </location>
</feature>
<dbReference type="EMBL" id="SMMG02000006">
    <property type="protein sequence ID" value="KAA3469979.1"/>
    <property type="molecule type" value="Genomic_DNA"/>
</dbReference>
<feature type="compositionally biased region" description="Polar residues" evidence="2">
    <location>
        <begin position="90"/>
        <end position="104"/>
    </location>
</feature>
<dbReference type="Gene3D" id="4.10.60.10">
    <property type="entry name" value="Zinc finger, CCHC-type"/>
    <property type="match status" value="1"/>
</dbReference>
<dbReference type="Pfam" id="PF00098">
    <property type="entry name" value="zf-CCHC"/>
    <property type="match status" value="1"/>
</dbReference>
<evidence type="ECO:0000313" key="5">
    <source>
        <dbReference type="Proteomes" id="UP000325315"/>
    </source>
</evidence>
<reference evidence="5" key="1">
    <citation type="journal article" date="2019" name="Plant Biotechnol. J.">
        <title>Genome sequencing of the Australian wild diploid species Gossypium australe highlights disease resistance and delayed gland morphogenesis.</title>
        <authorList>
            <person name="Cai Y."/>
            <person name="Cai X."/>
            <person name="Wang Q."/>
            <person name="Wang P."/>
            <person name="Zhang Y."/>
            <person name="Cai C."/>
            <person name="Xu Y."/>
            <person name="Wang K."/>
            <person name="Zhou Z."/>
            <person name="Wang C."/>
            <person name="Geng S."/>
            <person name="Li B."/>
            <person name="Dong Q."/>
            <person name="Hou Y."/>
            <person name="Wang H."/>
            <person name="Ai P."/>
            <person name="Liu Z."/>
            <person name="Yi F."/>
            <person name="Sun M."/>
            <person name="An G."/>
            <person name="Cheng J."/>
            <person name="Zhang Y."/>
            <person name="Shi Q."/>
            <person name="Xie Y."/>
            <person name="Shi X."/>
            <person name="Chang Y."/>
            <person name="Huang F."/>
            <person name="Chen Y."/>
            <person name="Hong S."/>
            <person name="Mi L."/>
            <person name="Sun Q."/>
            <person name="Zhang L."/>
            <person name="Zhou B."/>
            <person name="Peng R."/>
            <person name="Zhang X."/>
            <person name="Liu F."/>
        </authorList>
    </citation>
    <scope>NUCLEOTIDE SEQUENCE [LARGE SCALE GENOMIC DNA]</scope>
    <source>
        <strain evidence="5">cv. PA1801</strain>
    </source>
</reference>
<dbReference type="Pfam" id="PF08284">
    <property type="entry name" value="RVP_2"/>
    <property type="match status" value="1"/>
</dbReference>
<evidence type="ECO:0000313" key="4">
    <source>
        <dbReference type="EMBL" id="KAA3469979.1"/>
    </source>
</evidence>
<keyword evidence="1" id="KW-0479">Metal-binding</keyword>